<comment type="caution">
    <text evidence="2">The sequence shown here is derived from an EMBL/GenBank/DDBJ whole genome shotgun (WGS) entry which is preliminary data.</text>
</comment>
<proteinExistence type="predicted"/>
<feature type="compositionally biased region" description="Polar residues" evidence="1">
    <location>
        <begin position="1"/>
        <end position="24"/>
    </location>
</feature>
<gene>
    <name evidence="2" type="ORF">CEP54_001997</name>
</gene>
<feature type="compositionally biased region" description="Basic and acidic residues" evidence="1">
    <location>
        <begin position="54"/>
        <end position="71"/>
    </location>
</feature>
<dbReference type="Proteomes" id="UP000288168">
    <property type="component" value="Unassembled WGS sequence"/>
</dbReference>
<dbReference type="OrthoDB" id="10403188at2759"/>
<evidence type="ECO:0000313" key="3">
    <source>
        <dbReference type="Proteomes" id="UP000288168"/>
    </source>
</evidence>
<dbReference type="EMBL" id="NKCI01000011">
    <property type="protein sequence ID" value="RSL69966.1"/>
    <property type="molecule type" value="Genomic_DNA"/>
</dbReference>
<evidence type="ECO:0000256" key="1">
    <source>
        <dbReference type="SAM" id="MobiDB-lite"/>
    </source>
</evidence>
<evidence type="ECO:0000313" key="2">
    <source>
        <dbReference type="EMBL" id="RSL69966.1"/>
    </source>
</evidence>
<organism evidence="2 3">
    <name type="scientific">Fusarium duplospermum</name>
    <dbReference type="NCBI Taxonomy" id="1325734"/>
    <lineage>
        <taxon>Eukaryota</taxon>
        <taxon>Fungi</taxon>
        <taxon>Dikarya</taxon>
        <taxon>Ascomycota</taxon>
        <taxon>Pezizomycotina</taxon>
        <taxon>Sordariomycetes</taxon>
        <taxon>Hypocreomycetidae</taxon>
        <taxon>Hypocreales</taxon>
        <taxon>Nectriaceae</taxon>
        <taxon>Fusarium</taxon>
        <taxon>Fusarium solani species complex</taxon>
    </lineage>
</organism>
<accession>A0A428QXJ0</accession>
<dbReference type="AlphaFoldDB" id="A0A428QXJ0"/>
<feature type="region of interest" description="Disordered" evidence="1">
    <location>
        <begin position="1"/>
        <end position="28"/>
    </location>
</feature>
<reference evidence="2 3" key="1">
    <citation type="submission" date="2017-06" db="EMBL/GenBank/DDBJ databases">
        <title>Comparative genomic analysis of Ambrosia Fusariam Clade fungi.</title>
        <authorList>
            <person name="Stajich J.E."/>
            <person name="Carrillo J."/>
            <person name="Kijimoto T."/>
            <person name="Eskalen A."/>
            <person name="O'Donnell K."/>
            <person name="Kasson M."/>
        </authorList>
    </citation>
    <scope>NUCLEOTIDE SEQUENCE [LARGE SCALE GENOMIC DNA]</scope>
    <source>
        <strain evidence="2 3">NRRL62584</strain>
    </source>
</reference>
<protein>
    <submittedName>
        <fullName evidence="2">Uncharacterized protein</fullName>
    </submittedName>
</protein>
<feature type="region of interest" description="Disordered" evidence="1">
    <location>
        <begin position="49"/>
        <end position="77"/>
    </location>
</feature>
<sequence length="77" mass="8067">MTSQAVSPNTTSDNSGQDGTTSSMLGPFIYDTSSLENRLIQRAMAATTTTTAAAKDKSSNDTNVKDFEKSGEATAKL</sequence>
<name>A0A428QXJ0_9HYPO</name>
<keyword evidence="3" id="KW-1185">Reference proteome</keyword>